<dbReference type="SMART" id="SM00220">
    <property type="entry name" value="S_TKc"/>
    <property type="match status" value="1"/>
</dbReference>
<dbReference type="Proteomes" id="UP000007494">
    <property type="component" value="Chromosome XII"/>
</dbReference>
<dbReference type="OrthoDB" id="330364at2759"/>
<dbReference type="AlphaFoldDB" id="F0VPK2"/>
<dbReference type="InParanoid" id="F0VPK2"/>
<name>F0VPK2_NEOCL</name>
<evidence type="ECO:0000313" key="4">
    <source>
        <dbReference type="EMBL" id="CBZ55648.1"/>
    </source>
</evidence>
<dbReference type="EMBL" id="LN714487">
    <property type="protein sequence ID" value="CEL70390.1"/>
    <property type="molecule type" value="Genomic_DNA"/>
</dbReference>
<dbReference type="eggNOG" id="ENOG502QYMY">
    <property type="taxonomic scope" value="Eukaryota"/>
</dbReference>
<dbReference type="Pfam" id="PF14531">
    <property type="entry name" value="Kinase-like"/>
    <property type="match status" value="1"/>
</dbReference>
<dbReference type="GeneID" id="13441079"/>
<feature type="chain" id="PRO_5007655249" evidence="2">
    <location>
        <begin position="26"/>
        <end position="549"/>
    </location>
</feature>
<feature type="domain" description="Protein kinase" evidence="3">
    <location>
        <begin position="232"/>
        <end position="528"/>
    </location>
</feature>
<keyword evidence="6" id="KW-1185">Reference proteome</keyword>
<dbReference type="PROSITE" id="PS50011">
    <property type="entry name" value="PROTEIN_KINASE_DOM"/>
    <property type="match status" value="1"/>
</dbReference>
<evidence type="ECO:0000313" key="5">
    <source>
        <dbReference type="EMBL" id="CEL70390.1"/>
    </source>
</evidence>
<dbReference type="InterPro" id="IPR016815">
    <property type="entry name" value="ROP4/5"/>
</dbReference>
<gene>
    <name evidence="5" type="ORF">BN1204_060730</name>
    <name evidence="4" type="ORF">NCLIV_060730</name>
</gene>
<feature type="region of interest" description="Disordered" evidence="1">
    <location>
        <begin position="30"/>
        <end position="91"/>
    </location>
</feature>
<dbReference type="VEuPathDB" id="ToxoDB:NCLIV_060730"/>
<evidence type="ECO:0000313" key="6">
    <source>
        <dbReference type="Proteomes" id="UP000007494"/>
    </source>
</evidence>
<dbReference type="EMBL" id="FR823393">
    <property type="protein sequence ID" value="CBZ55648.1"/>
    <property type="molecule type" value="Genomic_DNA"/>
</dbReference>
<dbReference type="InterPro" id="IPR000719">
    <property type="entry name" value="Prot_kinase_dom"/>
</dbReference>
<feature type="signal peptide" evidence="2">
    <location>
        <begin position="1"/>
        <end position="25"/>
    </location>
</feature>
<dbReference type="GO" id="GO:0005524">
    <property type="term" value="F:ATP binding"/>
    <property type="evidence" value="ECO:0007669"/>
    <property type="project" value="InterPro"/>
</dbReference>
<sequence length="549" mass="61294">MKASSPKKLATWLVLLACLVWRSAAFQLSPPNSDANDLEVGDPGAAPENVAGEPRIGENSDFPEPRDEGVTDLRGGEGVAPRTPSTTRTHTRGGVVSRWFRRLRRGRDLTDGEESADESLPTPRASLRKRLGQHWRRVRAFFKGMTPPWLSGLPRRIRTWWSRQPDPSFHGVEPGSWFIRQILQDEQETIDYVRREMFQRHTLQVRAVSAALWRGDAATTVVSLLNQGARTLKVVEPLGRSDRSVVYRVQDVETNEPLALKVFTLPSEASRLELERLRDQEFAYQKLIAQSPEQAGDVCRLLLSYDAVAVQGQPPFGELSPGQSIYSVRNYFLVMPAAVMNLEIFHKAMDINVTFLPAAREEYVCKQILVELIRVAANLQARGLVHGRITSQHTLFMPDGRLMLGGTTALRRAGTYGPVSMVPATHAPPEFFSKKNRATAKYTHGLDAWQVGLVAFRIWCRYLPFGLATPGFNSAWTRPSMGVPGPTTIDFGHCVPMSEAVQRLIIGFLQLQSRKRLLPMSAIQTPEFRQLQLEISSRLSQAQGPAAAT</sequence>
<dbReference type="SUPFAM" id="SSF56112">
    <property type="entry name" value="Protein kinase-like (PK-like)"/>
    <property type="match status" value="1"/>
</dbReference>
<dbReference type="InterPro" id="IPR011009">
    <property type="entry name" value="Kinase-like_dom_sf"/>
</dbReference>
<dbReference type="GO" id="GO:0004672">
    <property type="term" value="F:protein kinase activity"/>
    <property type="evidence" value="ECO:0007669"/>
    <property type="project" value="InterPro"/>
</dbReference>
<evidence type="ECO:0000256" key="1">
    <source>
        <dbReference type="SAM" id="MobiDB-lite"/>
    </source>
</evidence>
<dbReference type="RefSeq" id="XP_003885676.1">
    <property type="nucleotide sequence ID" value="XM_003885627.1"/>
</dbReference>
<feature type="compositionally biased region" description="Basic and acidic residues" evidence="1">
    <location>
        <begin position="55"/>
        <end position="75"/>
    </location>
</feature>
<evidence type="ECO:0000256" key="2">
    <source>
        <dbReference type="SAM" id="SignalP"/>
    </source>
</evidence>
<dbReference type="Gene3D" id="3.30.200.20">
    <property type="entry name" value="Phosphorylase Kinase, domain 1"/>
    <property type="match status" value="1"/>
</dbReference>
<organism evidence="4 6">
    <name type="scientific">Neospora caninum (strain Liverpool)</name>
    <dbReference type="NCBI Taxonomy" id="572307"/>
    <lineage>
        <taxon>Eukaryota</taxon>
        <taxon>Sar</taxon>
        <taxon>Alveolata</taxon>
        <taxon>Apicomplexa</taxon>
        <taxon>Conoidasida</taxon>
        <taxon>Coccidia</taxon>
        <taxon>Eucoccidiorida</taxon>
        <taxon>Eimeriorina</taxon>
        <taxon>Sarcocystidae</taxon>
        <taxon>Neospora</taxon>
    </lineage>
</organism>
<reference evidence="5" key="4">
    <citation type="journal article" date="2015" name="PLoS ONE">
        <title>Comprehensive Evaluation of Toxoplasma gondii VEG and Neospora caninum LIV Genomes with Tachyzoite Stage Transcriptome and Proteome Defines Novel Transcript Features.</title>
        <authorList>
            <person name="Ramaprasad A."/>
            <person name="Mourier T."/>
            <person name="Naeem R."/>
            <person name="Malas T.B."/>
            <person name="Moussa E."/>
            <person name="Panigrahi A."/>
            <person name="Vermont S.J."/>
            <person name="Otto T.D."/>
            <person name="Wastling J."/>
            <person name="Pain A."/>
        </authorList>
    </citation>
    <scope>NUCLEOTIDE SEQUENCE</scope>
    <source>
        <strain evidence="5">Liverpool</strain>
    </source>
</reference>
<protein>
    <submittedName>
        <fullName evidence="5">Rhoptry protein ROP5</fullName>
    </submittedName>
</protein>
<dbReference type="PIRSF" id="PIRSF022995">
    <property type="entry name" value="Rhoptry_ROP2"/>
    <property type="match status" value="1"/>
</dbReference>
<dbReference type="OMA" id="THALNAW"/>
<accession>F0VPK2</accession>
<reference evidence="6" key="3">
    <citation type="journal article" date="2012" name="PLoS Pathog.">
        <title>Comparative genomics of the apicomplexan parasites Toxoplasma gondii and Neospora caninum: Coccidia differing in host range and transmission strategy.</title>
        <authorList>
            <person name="Reid A.J."/>
            <person name="Vermont S.J."/>
            <person name="Cotton J.A."/>
            <person name="Harris D."/>
            <person name="Hill-Cawthorne G.A."/>
            <person name="Konen-Waisman S."/>
            <person name="Latham S.M."/>
            <person name="Mourier T."/>
            <person name="Norton R."/>
            <person name="Quail M.A."/>
            <person name="Sanders M."/>
            <person name="Shanmugam D."/>
            <person name="Sohal A."/>
            <person name="Wasmuth J.D."/>
            <person name="Brunk B."/>
            <person name="Grigg M.E."/>
            <person name="Howard J.C."/>
            <person name="Parkinson J."/>
            <person name="Roos D.S."/>
            <person name="Trees A.J."/>
            <person name="Berriman M."/>
            <person name="Pain A."/>
            <person name="Wastling J.M."/>
        </authorList>
    </citation>
    <scope>NUCLEOTIDE SEQUENCE [LARGE SCALE GENOMIC DNA]</scope>
    <source>
        <strain evidence="6">Liverpool</strain>
    </source>
</reference>
<evidence type="ECO:0000259" key="3">
    <source>
        <dbReference type="PROSITE" id="PS50011"/>
    </source>
</evidence>
<dbReference type="Gene3D" id="1.10.510.10">
    <property type="entry name" value="Transferase(Phosphotransferase) domain 1"/>
    <property type="match status" value="1"/>
</dbReference>
<dbReference type="InterPro" id="IPR027916">
    <property type="entry name" value="Kinase-like_dom_ROP"/>
</dbReference>
<reference evidence="4" key="2">
    <citation type="submission" date="2011-03" db="EMBL/GenBank/DDBJ databases">
        <title>Comparative genomics and transcriptomics of Neospora caninum and Toxoplasma gondii.</title>
        <authorList>
            <person name="Reid A.J."/>
            <person name="Sohal A."/>
            <person name="Harris D."/>
            <person name="Quail M."/>
            <person name="Sanders M."/>
            <person name="Berriman M."/>
            <person name="Wastling J.M."/>
            <person name="Pain A."/>
        </authorList>
    </citation>
    <scope>NUCLEOTIDE SEQUENCE</scope>
    <source>
        <strain evidence="4">Liverpool</strain>
    </source>
</reference>
<proteinExistence type="predicted"/>
<keyword evidence="2" id="KW-0732">Signal</keyword>
<reference evidence="4" key="1">
    <citation type="submission" date="2011-02" db="EMBL/GenBank/DDBJ databases">
        <authorList>
            <person name="Aslett M."/>
        </authorList>
    </citation>
    <scope>NUCLEOTIDE SEQUENCE</scope>
    <source>
        <strain evidence="4">Liverpool</strain>
    </source>
</reference>